<accession>A0ABU2J7J9</accession>
<evidence type="ECO:0000256" key="1">
    <source>
        <dbReference type="SAM" id="SignalP"/>
    </source>
</evidence>
<keyword evidence="1" id="KW-0732">Signal</keyword>
<feature type="signal peptide" evidence="1">
    <location>
        <begin position="1"/>
        <end position="23"/>
    </location>
</feature>
<keyword evidence="3" id="KW-1185">Reference proteome</keyword>
<dbReference type="RefSeq" id="WP_311422111.1">
    <property type="nucleotide sequence ID" value="NZ_JAVREH010000005.1"/>
</dbReference>
<comment type="caution">
    <text evidence="2">The sequence shown here is derived from an EMBL/GenBank/DDBJ whole genome shotgun (WGS) entry which is preliminary data.</text>
</comment>
<name>A0ABU2J7J9_9ACTN</name>
<reference evidence="3" key="1">
    <citation type="submission" date="2023-07" db="EMBL/GenBank/DDBJ databases">
        <title>30 novel species of actinomycetes from the DSMZ collection.</title>
        <authorList>
            <person name="Nouioui I."/>
        </authorList>
    </citation>
    <scope>NUCLEOTIDE SEQUENCE [LARGE SCALE GENOMIC DNA]</scope>
    <source>
        <strain evidence="3">DSM 44399</strain>
    </source>
</reference>
<feature type="chain" id="PRO_5046314727" description="PKD domain-containing protein" evidence="1">
    <location>
        <begin position="24"/>
        <end position="287"/>
    </location>
</feature>
<sequence length="287" mass="29646">MLGLIPAVTVLVGLAVGVTPAAAAGAGCGRAGNGSLAGVHGPGFVGVSGSCSVIKTDLPGRGGLPVLVIDCGYATAAESNSHWNKSCGATGFPCPPVAGTPNPHQFITVLSMLQTTVPIAAWCAGGTNPMPSTAALRDEVIRLLHPPALGVSPSTGTALVNFRTLLWVNTPVERDLGRSKLIGFPVNLRVHYVRTDFDFGDGTTGELSPDPGTPYNPAEDCGQCSDRFGHDYTAAGAITVTARVYWQAQFRIGGEPWTDIPGEVTATTPSRTAFTVKESRSTLVVPH</sequence>
<dbReference type="EMBL" id="JAVREH010000005">
    <property type="protein sequence ID" value="MDT0260955.1"/>
    <property type="molecule type" value="Genomic_DNA"/>
</dbReference>
<protein>
    <recommendedName>
        <fullName evidence="4">PKD domain-containing protein</fullName>
    </recommendedName>
</protein>
<organism evidence="2 3">
    <name type="scientific">Jatrophihabitans lederbergiae</name>
    <dbReference type="NCBI Taxonomy" id="3075547"/>
    <lineage>
        <taxon>Bacteria</taxon>
        <taxon>Bacillati</taxon>
        <taxon>Actinomycetota</taxon>
        <taxon>Actinomycetes</taxon>
        <taxon>Jatrophihabitantales</taxon>
        <taxon>Jatrophihabitantaceae</taxon>
        <taxon>Jatrophihabitans</taxon>
    </lineage>
</organism>
<evidence type="ECO:0008006" key="4">
    <source>
        <dbReference type="Google" id="ProtNLM"/>
    </source>
</evidence>
<evidence type="ECO:0000313" key="3">
    <source>
        <dbReference type="Proteomes" id="UP001183176"/>
    </source>
</evidence>
<gene>
    <name evidence="2" type="ORF">RM423_06055</name>
</gene>
<dbReference type="Proteomes" id="UP001183176">
    <property type="component" value="Unassembled WGS sequence"/>
</dbReference>
<evidence type="ECO:0000313" key="2">
    <source>
        <dbReference type="EMBL" id="MDT0260955.1"/>
    </source>
</evidence>
<proteinExistence type="predicted"/>